<sequence length="221" mass="24711">MRLGWLKLVKFSLLVGVILFATKGLAVRQVLWEGCAPIGLDKVVFVNKKLLGRPIWLISEKQVRQYLEGEMIGELKVRKKLPNTVVVIAEPPRVVGVIAEGLKGTVVDDQGRKWGKVPLSATRLPFLMLPDNVPVQKCIVAVERVLKLCAREEITVRAIWLSPFGEAAIYLPESIWIKLGNPTALPLKVRIGKLLRQNKLVQSNTVVDLSVPRVVSLWEMK</sequence>
<keyword evidence="2" id="KW-1185">Reference proteome</keyword>
<comment type="caution">
    <text evidence="1">The sequence shown here is derived from an EMBL/GenBank/DDBJ whole genome shotgun (WGS) entry which is preliminary data.</text>
</comment>
<evidence type="ECO:0000313" key="2">
    <source>
        <dbReference type="Proteomes" id="UP001204798"/>
    </source>
</evidence>
<evidence type="ECO:0000313" key="1">
    <source>
        <dbReference type="EMBL" id="MCS3918933.1"/>
    </source>
</evidence>
<gene>
    <name evidence="1" type="ORF">M2350_001333</name>
</gene>
<organism evidence="1 2">
    <name type="scientific">Candidatus Fervidibacter sacchari</name>
    <dbReference type="NCBI Taxonomy" id="1448929"/>
    <lineage>
        <taxon>Bacteria</taxon>
        <taxon>Candidatus Fervidibacterota</taxon>
        <taxon>Candidatus Fervidibacter</taxon>
    </lineage>
</organism>
<protein>
    <submittedName>
        <fullName evidence="1">Cell division septal protein FtsQ</fullName>
    </submittedName>
</protein>
<keyword evidence="1" id="KW-0132">Cell division</keyword>
<name>A0ABT2ELW0_9BACT</name>
<keyword evidence="1" id="KW-0131">Cell cycle</keyword>
<reference evidence="1 2" key="1">
    <citation type="submission" date="2022-08" db="EMBL/GenBank/DDBJ databases">
        <title>Bacterial and archaeal communities from various locations to study Microbial Dark Matter (Phase II).</title>
        <authorList>
            <person name="Stepanauskas R."/>
        </authorList>
    </citation>
    <scope>NUCLEOTIDE SEQUENCE [LARGE SCALE GENOMIC DNA]</scope>
    <source>
        <strain evidence="1 2">PD1</strain>
    </source>
</reference>
<proteinExistence type="predicted"/>
<dbReference type="EMBL" id="JANUCP010000002">
    <property type="protein sequence ID" value="MCS3918933.1"/>
    <property type="molecule type" value="Genomic_DNA"/>
</dbReference>
<dbReference type="GO" id="GO:0051301">
    <property type="term" value="P:cell division"/>
    <property type="evidence" value="ECO:0007669"/>
    <property type="project" value="UniProtKB-KW"/>
</dbReference>
<dbReference type="Proteomes" id="UP001204798">
    <property type="component" value="Unassembled WGS sequence"/>
</dbReference>
<dbReference type="RefSeq" id="WP_018196622.1">
    <property type="nucleotide sequence ID" value="NZ_CP130454.1"/>
</dbReference>
<accession>A0ABT2ELW0</accession>